<reference evidence="7 8" key="1">
    <citation type="submission" date="2023-10" db="EMBL/GenBank/DDBJ databases">
        <title>A novel Glycoside Hydrolase 43-Like Enzyme from Clostrdium boliviensis is an Endo-xylanase, and a Candidate for Xylooligosaccharides Production from Different Xylan Substrates.</title>
        <authorList>
            <person name="Alvarez M.T."/>
            <person name="Rocabado-Villegas L.R."/>
            <person name="Salas-Veizaga D.M."/>
            <person name="Linares-Pasten J.A."/>
            <person name="Gudmundsdottir E.E."/>
            <person name="Hreggvidsson G.O."/>
            <person name="Adlercreutz P."/>
            <person name="Nordberg Karlsson E."/>
        </authorList>
    </citation>
    <scope>NUCLEOTIDE SEQUENCE [LARGE SCALE GENOMIC DNA]</scope>
    <source>
        <strain evidence="7 8">E-1</strain>
    </source>
</reference>
<feature type="transmembrane region" description="Helical" evidence="6">
    <location>
        <begin position="84"/>
        <end position="107"/>
    </location>
</feature>
<protein>
    <submittedName>
        <fullName evidence="7">CidA/LrgA family protein</fullName>
    </submittedName>
</protein>
<dbReference type="Pfam" id="PF03788">
    <property type="entry name" value="LrgA"/>
    <property type="match status" value="1"/>
</dbReference>
<keyword evidence="4 6" id="KW-1133">Transmembrane helix</keyword>
<organism evidence="7 8">
    <name type="scientific">Clostridium boliviensis</name>
    <dbReference type="NCBI Taxonomy" id="318465"/>
    <lineage>
        <taxon>Bacteria</taxon>
        <taxon>Bacillati</taxon>
        <taxon>Bacillota</taxon>
        <taxon>Clostridia</taxon>
        <taxon>Eubacteriales</taxon>
        <taxon>Clostridiaceae</taxon>
        <taxon>Clostridium</taxon>
    </lineage>
</organism>
<keyword evidence="2" id="KW-1003">Cell membrane</keyword>
<dbReference type="PANTHER" id="PTHR33931">
    <property type="entry name" value="HOLIN-LIKE PROTEIN CIDA-RELATED"/>
    <property type="match status" value="1"/>
</dbReference>
<feature type="transmembrane region" description="Helical" evidence="6">
    <location>
        <begin position="7"/>
        <end position="24"/>
    </location>
</feature>
<proteinExistence type="predicted"/>
<evidence type="ECO:0000313" key="7">
    <source>
        <dbReference type="EMBL" id="MDW2798831.1"/>
    </source>
</evidence>
<evidence type="ECO:0000313" key="8">
    <source>
        <dbReference type="Proteomes" id="UP001276854"/>
    </source>
</evidence>
<evidence type="ECO:0000256" key="1">
    <source>
        <dbReference type="ARBA" id="ARBA00004651"/>
    </source>
</evidence>
<evidence type="ECO:0000256" key="5">
    <source>
        <dbReference type="ARBA" id="ARBA00023136"/>
    </source>
</evidence>
<gene>
    <name evidence="7" type="ORF">RZO55_14730</name>
</gene>
<evidence type="ECO:0000256" key="2">
    <source>
        <dbReference type="ARBA" id="ARBA00022475"/>
    </source>
</evidence>
<keyword evidence="5 6" id="KW-0472">Membrane</keyword>
<evidence type="ECO:0000256" key="3">
    <source>
        <dbReference type="ARBA" id="ARBA00022692"/>
    </source>
</evidence>
<dbReference type="EMBL" id="JAWONS010000240">
    <property type="protein sequence ID" value="MDW2798831.1"/>
    <property type="molecule type" value="Genomic_DNA"/>
</dbReference>
<dbReference type="RefSeq" id="WP_318065038.1">
    <property type="nucleotide sequence ID" value="NZ_JAWONS010000240.1"/>
</dbReference>
<dbReference type="InterPro" id="IPR005538">
    <property type="entry name" value="LrgA/CidA"/>
</dbReference>
<accession>A0ABU4GMK5</accession>
<evidence type="ECO:0000256" key="4">
    <source>
        <dbReference type="ARBA" id="ARBA00022989"/>
    </source>
</evidence>
<name>A0ABU4GMK5_9CLOT</name>
<dbReference type="PANTHER" id="PTHR33931:SF2">
    <property type="entry name" value="HOLIN-LIKE PROTEIN CIDA"/>
    <property type="match status" value="1"/>
</dbReference>
<dbReference type="Proteomes" id="UP001276854">
    <property type="component" value="Unassembled WGS sequence"/>
</dbReference>
<keyword evidence="3 6" id="KW-0812">Transmembrane</keyword>
<comment type="caution">
    <text evidence="7">The sequence shown here is derived from an EMBL/GenBank/DDBJ whole genome shotgun (WGS) entry which is preliminary data.</text>
</comment>
<keyword evidence="8" id="KW-1185">Reference proteome</keyword>
<sequence>MKHIRQFGIILLISLTGEVIHLLVPLPVPASIYGLILMLIGLNTRLIPLEAVEDVSNFLLEIMPMLFIPPAVGLLDSWGALRPILLPFLLITFISTFIVMVMTGKVTQFFIESDKKKEGNDHESYNQ</sequence>
<comment type="subcellular location">
    <subcellularLocation>
        <location evidence="1">Cell membrane</location>
        <topology evidence="1">Multi-pass membrane protein</topology>
    </subcellularLocation>
</comment>
<evidence type="ECO:0000256" key="6">
    <source>
        <dbReference type="SAM" id="Phobius"/>
    </source>
</evidence>